<gene>
    <name evidence="1" type="ordered locus">HPL003_19400</name>
</gene>
<evidence type="ECO:0000313" key="1">
    <source>
        <dbReference type="EMBL" id="AET60620.1"/>
    </source>
</evidence>
<name>G7W2W4_PAETH</name>
<reference evidence="2" key="1">
    <citation type="submission" date="2011-11" db="EMBL/GenBank/DDBJ databases">
        <title>Complete sequence of Paenibacillus terrae HPL-003.</title>
        <authorList>
            <person name="Shin S.H."/>
            <person name="Kim S."/>
            <person name="Kim J.Y."/>
        </authorList>
    </citation>
    <scope>NUCLEOTIDE SEQUENCE [LARGE SCALE GENOMIC DNA]</scope>
    <source>
        <strain evidence="2">HPL-003</strain>
    </source>
</reference>
<organism evidence="1 2">
    <name type="scientific">Paenibacillus terrae (strain HPL-003)</name>
    <dbReference type="NCBI Taxonomy" id="985665"/>
    <lineage>
        <taxon>Bacteria</taxon>
        <taxon>Bacillati</taxon>
        <taxon>Bacillota</taxon>
        <taxon>Bacilli</taxon>
        <taxon>Bacillales</taxon>
        <taxon>Paenibacillaceae</taxon>
        <taxon>Paenibacillus</taxon>
    </lineage>
</organism>
<proteinExistence type="predicted"/>
<reference evidence="1 2" key="3">
    <citation type="journal article" date="2012" name="J. Bacteriol.">
        <title>Genome Sequence of Paenibacillus terrae HPL-003, a Xylanase-Producing Bacterium Isolated from Soil Found in Forest Residue.</title>
        <authorList>
            <person name="Shin S.H."/>
            <person name="Kim S."/>
            <person name="Kim J.Y."/>
            <person name="Song H.Y."/>
            <person name="Cho S.J."/>
            <person name="Kim D.R."/>
            <person name="Lee K.I."/>
            <person name="Lim H.K."/>
            <person name="Park N.J."/>
            <person name="Hwang I.T."/>
            <person name="Yang K.S."/>
        </authorList>
    </citation>
    <scope>NUCLEOTIDE SEQUENCE [LARGE SCALE GENOMIC DNA]</scope>
    <source>
        <strain evidence="1 2">HPL-003</strain>
    </source>
</reference>
<protein>
    <submittedName>
        <fullName evidence="1">Uncharacterized protein</fullName>
    </submittedName>
</protein>
<reference key="2">
    <citation type="submission" date="2011-11" db="EMBL/GenBank/DDBJ databases">
        <authorList>
            <person name="Shin S.H."/>
            <person name="Kim S."/>
            <person name="Kim J.Y."/>
        </authorList>
    </citation>
    <scope>NUCLEOTIDE SEQUENCE</scope>
    <source>
        <strain>HPL-003</strain>
    </source>
</reference>
<dbReference type="EMBL" id="CP003107">
    <property type="protein sequence ID" value="AET60620.1"/>
    <property type="molecule type" value="Genomic_DNA"/>
</dbReference>
<dbReference type="AlphaFoldDB" id="G7W2W4"/>
<dbReference type="KEGG" id="pta:HPL003_19400"/>
<dbReference type="Proteomes" id="UP000005876">
    <property type="component" value="Chromosome"/>
</dbReference>
<dbReference type="HOGENOM" id="CLU_2975120_0_0_9"/>
<evidence type="ECO:0000313" key="2">
    <source>
        <dbReference type="Proteomes" id="UP000005876"/>
    </source>
</evidence>
<sequence length="58" mass="6419">MDEYGNLAQHFIGDTLAELSQGNRIFKINVQALINLLYAASEQPYKLPALLIGTNTLL</sequence>
<accession>G7W2W4</accession>